<protein>
    <submittedName>
        <fullName evidence="5">Uncharacterized protein</fullName>
    </submittedName>
</protein>
<dbReference type="Pfam" id="PF00096">
    <property type="entry name" value="zf-C2H2"/>
    <property type="match status" value="4"/>
</dbReference>
<dbReference type="PANTHER" id="PTHR24379">
    <property type="entry name" value="KRAB AND ZINC FINGER DOMAIN-CONTAINING"/>
    <property type="match status" value="1"/>
</dbReference>
<evidence type="ECO:0000313" key="5">
    <source>
        <dbReference type="EMBL" id="CAH1772568.1"/>
    </source>
</evidence>
<feature type="non-terminal residue" evidence="5">
    <location>
        <position position="1"/>
    </location>
</feature>
<dbReference type="PANTHER" id="PTHR24379:SF121">
    <property type="entry name" value="C2H2-TYPE DOMAIN-CONTAINING PROTEIN"/>
    <property type="match status" value="1"/>
</dbReference>
<reference evidence="5" key="1">
    <citation type="submission" date="2022-03" db="EMBL/GenBank/DDBJ databases">
        <authorList>
            <person name="Martin C."/>
        </authorList>
    </citation>
    <scope>NUCLEOTIDE SEQUENCE</scope>
</reference>
<evidence type="ECO:0000256" key="1">
    <source>
        <dbReference type="ARBA" id="ARBA00022723"/>
    </source>
</evidence>
<keyword evidence="1" id="KW-0479">Metal-binding</keyword>
<dbReference type="Gene3D" id="3.30.160.60">
    <property type="entry name" value="Classic Zinc Finger"/>
    <property type="match status" value="5"/>
</dbReference>
<dbReference type="SUPFAM" id="SSF57667">
    <property type="entry name" value="beta-beta-alpha zinc fingers"/>
    <property type="match status" value="3"/>
</dbReference>
<evidence type="ECO:0000256" key="4">
    <source>
        <dbReference type="ARBA" id="ARBA00022833"/>
    </source>
</evidence>
<dbReference type="PROSITE" id="PS50157">
    <property type="entry name" value="ZINC_FINGER_C2H2_2"/>
    <property type="match status" value="5"/>
</dbReference>
<dbReference type="OrthoDB" id="8918594at2759"/>
<dbReference type="Proteomes" id="UP000749559">
    <property type="component" value="Unassembled WGS sequence"/>
</dbReference>
<gene>
    <name evidence="5" type="ORF">OFUS_LOCUS312</name>
</gene>
<dbReference type="AlphaFoldDB" id="A0A8J1YA48"/>
<evidence type="ECO:0000256" key="2">
    <source>
        <dbReference type="ARBA" id="ARBA00022737"/>
    </source>
</evidence>
<dbReference type="SMART" id="SM00355">
    <property type="entry name" value="ZnF_C2H2"/>
    <property type="match status" value="7"/>
</dbReference>
<keyword evidence="3" id="KW-0863">Zinc-finger</keyword>
<dbReference type="EMBL" id="CAIIXF020000001">
    <property type="protein sequence ID" value="CAH1772568.1"/>
    <property type="molecule type" value="Genomic_DNA"/>
</dbReference>
<dbReference type="Pfam" id="PF13912">
    <property type="entry name" value="zf-C2H2_6"/>
    <property type="match status" value="1"/>
</dbReference>
<keyword evidence="2" id="KW-0677">Repeat</keyword>
<dbReference type="GO" id="GO:0008270">
    <property type="term" value="F:zinc ion binding"/>
    <property type="evidence" value="ECO:0007669"/>
    <property type="project" value="UniProtKB-KW"/>
</dbReference>
<comment type="caution">
    <text evidence="5">The sequence shown here is derived from an EMBL/GenBank/DDBJ whole genome shotgun (WGS) entry which is preliminary data.</text>
</comment>
<name>A0A8J1YA48_OWEFU</name>
<evidence type="ECO:0000313" key="6">
    <source>
        <dbReference type="Proteomes" id="UP000749559"/>
    </source>
</evidence>
<dbReference type="PROSITE" id="PS00028">
    <property type="entry name" value="ZINC_FINGER_C2H2_1"/>
    <property type="match status" value="4"/>
</dbReference>
<sequence>QEQQIILETLETEPEEQQILLETLETEPQEQQIILETLETELEEQQIISEEMTYAFKCCICGFKTNVSWKEQRHKHSHTNQYQCAFCGKRHGQKSDLDSHACLHTLRIKECSTCSKTYKTELGLQRHEAEHTGNYRHMCEYCGKGFSYINLFQDHQMIHTDQKLKCPKCPKEFASARNLREHKDICGKTVKDFKCSECGNVYKSKRYLKEHISLKHSLNPPVYVCHECGKTFCYRATLSKHMKSNHK</sequence>
<organism evidence="5 6">
    <name type="scientific">Owenia fusiformis</name>
    <name type="common">Polychaete worm</name>
    <dbReference type="NCBI Taxonomy" id="6347"/>
    <lineage>
        <taxon>Eukaryota</taxon>
        <taxon>Metazoa</taxon>
        <taxon>Spiralia</taxon>
        <taxon>Lophotrochozoa</taxon>
        <taxon>Annelida</taxon>
        <taxon>Polychaeta</taxon>
        <taxon>Sedentaria</taxon>
        <taxon>Canalipalpata</taxon>
        <taxon>Sabellida</taxon>
        <taxon>Oweniida</taxon>
        <taxon>Oweniidae</taxon>
        <taxon>Owenia</taxon>
    </lineage>
</organism>
<accession>A0A8J1YA48</accession>
<dbReference type="InterPro" id="IPR036236">
    <property type="entry name" value="Znf_C2H2_sf"/>
</dbReference>
<proteinExistence type="predicted"/>
<evidence type="ECO:0000256" key="3">
    <source>
        <dbReference type="ARBA" id="ARBA00022771"/>
    </source>
</evidence>
<keyword evidence="4" id="KW-0862">Zinc</keyword>
<keyword evidence="6" id="KW-1185">Reference proteome</keyword>
<dbReference type="InterPro" id="IPR013087">
    <property type="entry name" value="Znf_C2H2_type"/>
</dbReference>